<dbReference type="InterPro" id="IPR043519">
    <property type="entry name" value="NT_sf"/>
</dbReference>
<dbReference type="Gene3D" id="1.10.10.10">
    <property type="entry name" value="Winged helix-like DNA-binding domain superfamily/Winged helix DNA-binding domain"/>
    <property type="match status" value="1"/>
</dbReference>
<dbReference type="AlphaFoldDB" id="A0A2M7D9F7"/>
<dbReference type="SUPFAM" id="SSF81301">
    <property type="entry name" value="Nucleotidyltransferase"/>
    <property type="match status" value="1"/>
</dbReference>
<dbReference type="Gene3D" id="3.30.460.10">
    <property type="entry name" value="Beta Polymerase, domain 2"/>
    <property type="match status" value="1"/>
</dbReference>
<gene>
    <name evidence="2" type="ORF">COS25_01870</name>
</gene>
<feature type="domain" description="Polymerase beta nucleotidyltransferase" evidence="1">
    <location>
        <begin position="84"/>
        <end position="134"/>
    </location>
</feature>
<comment type="caution">
    <text evidence="2">The sequence shown here is derived from an EMBL/GenBank/DDBJ whole genome shotgun (WGS) entry which is preliminary data.</text>
</comment>
<reference evidence="3" key="1">
    <citation type="submission" date="2017-09" db="EMBL/GenBank/DDBJ databases">
        <title>Depth-based differentiation of microbial function through sediment-hosted aquifers and enrichment of novel symbionts in the deep terrestrial subsurface.</title>
        <authorList>
            <person name="Probst A.J."/>
            <person name="Ladd B."/>
            <person name="Jarett J.K."/>
            <person name="Geller-Mcgrath D.E."/>
            <person name="Sieber C.M.K."/>
            <person name="Emerson J.B."/>
            <person name="Anantharaman K."/>
            <person name="Thomas B.C."/>
            <person name="Malmstrom R."/>
            <person name="Stieglmeier M."/>
            <person name="Klingl A."/>
            <person name="Woyke T."/>
            <person name="Ryan C.M."/>
            <person name="Banfield J.F."/>
        </authorList>
    </citation>
    <scope>NUCLEOTIDE SEQUENCE [LARGE SCALE GENOMIC DNA]</scope>
</reference>
<name>A0A2M7D9F7_9BACT</name>
<protein>
    <recommendedName>
        <fullName evidence="1">Polymerase beta nucleotidyltransferase domain-containing protein</fullName>
    </recommendedName>
</protein>
<evidence type="ECO:0000259" key="1">
    <source>
        <dbReference type="Pfam" id="PF18765"/>
    </source>
</evidence>
<accession>A0A2M7D9F7</accession>
<dbReference type="InterPro" id="IPR041633">
    <property type="entry name" value="Polbeta"/>
</dbReference>
<dbReference type="CDD" id="cd05403">
    <property type="entry name" value="NT_KNTase_like"/>
    <property type="match status" value="1"/>
</dbReference>
<dbReference type="Proteomes" id="UP000230864">
    <property type="component" value="Unassembled WGS sequence"/>
</dbReference>
<organism evidence="2 3">
    <name type="scientific">Candidatus Nealsonbacteria bacterium CG02_land_8_20_14_3_00_37_10</name>
    <dbReference type="NCBI Taxonomy" id="1974699"/>
    <lineage>
        <taxon>Bacteria</taxon>
        <taxon>Candidatus Nealsoniibacteriota</taxon>
    </lineage>
</organism>
<dbReference type="Pfam" id="PF18765">
    <property type="entry name" value="Polbeta"/>
    <property type="match status" value="1"/>
</dbReference>
<dbReference type="EMBL" id="PETZ01000037">
    <property type="protein sequence ID" value="PIV45050.1"/>
    <property type="molecule type" value="Genomic_DNA"/>
</dbReference>
<evidence type="ECO:0000313" key="2">
    <source>
        <dbReference type="EMBL" id="PIV45050.1"/>
    </source>
</evidence>
<proteinExistence type="predicted"/>
<evidence type="ECO:0000313" key="3">
    <source>
        <dbReference type="Proteomes" id="UP000230864"/>
    </source>
</evidence>
<sequence>MGQEQVLEVFLENPGEKFHIRGIARMLKISKTAANYHINNLLKRKIIIKEKKDVFPSFKANETSEEYRFFKQQAGLRKIIESNLLDYLENEFSPKCIILFGSFAKAEYSAESDIDIFIQADEKIVNMEKYEKKLGHKISLLFEPQIERLSPQLFNNIANGMKLRGFFKAK</sequence>
<dbReference type="InterPro" id="IPR036388">
    <property type="entry name" value="WH-like_DNA-bd_sf"/>
</dbReference>